<keyword evidence="15" id="KW-0175">Coiled coil</keyword>
<keyword evidence="7 14" id="KW-0833">Ubl conjugation pathway</keyword>
<dbReference type="GO" id="GO:0035861">
    <property type="term" value="C:site of double-strand break"/>
    <property type="evidence" value="ECO:0000318"/>
    <property type="project" value="GO_Central"/>
</dbReference>
<evidence type="ECO:0000256" key="15">
    <source>
        <dbReference type="SAM" id="Coils"/>
    </source>
</evidence>
<dbReference type="GO" id="GO:0061630">
    <property type="term" value="F:ubiquitin protein ligase activity"/>
    <property type="evidence" value="ECO:0007669"/>
    <property type="project" value="UniProtKB-EC"/>
</dbReference>
<evidence type="ECO:0000313" key="18">
    <source>
        <dbReference type="Proteomes" id="UP000186698"/>
    </source>
</evidence>
<comment type="catalytic activity">
    <reaction evidence="1 14">
        <text>S-ubiquitinyl-[E2 ubiquitin-conjugating enzyme]-L-cysteine + [acceptor protein]-L-lysine = [E2 ubiquitin-conjugating enzyme]-L-cysteine + N(6)-ubiquitinyl-[acceptor protein]-L-lysine.</text>
        <dbReference type="EC" id="2.3.2.27"/>
    </reaction>
</comment>
<dbReference type="GO" id="GO:0005634">
    <property type="term" value="C:nucleus"/>
    <property type="evidence" value="ECO:0000318"/>
    <property type="project" value="GO_Central"/>
</dbReference>
<dbReference type="UniPathway" id="UPA00143"/>
<dbReference type="GeneID" id="108718197"/>
<dbReference type="PANTHER" id="PTHR23328">
    <property type="entry name" value="RING-TYPE DOMAIN-CONTAINING PROTEIN"/>
    <property type="match status" value="1"/>
</dbReference>
<evidence type="ECO:0000256" key="10">
    <source>
        <dbReference type="ARBA" id="ARBA00023204"/>
    </source>
</evidence>
<dbReference type="FunFam" id="3.30.40.10:FF:000466">
    <property type="entry name" value="E3 ubiquitin-protein ligase RNF168"/>
    <property type="match status" value="1"/>
</dbReference>
<comment type="pathway">
    <text evidence="14">Protein modification; protein ubiquitination.</text>
</comment>
<evidence type="ECO:0000313" key="19">
    <source>
        <dbReference type="RefSeq" id="XP_018121371.1"/>
    </source>
</evidence>
<feature type="region of interest" description="Disordered" evidence="16">
    <location>
        <begin position="449"/>
        <end position="557"/>
    </location>
</feature>
<evidence type="ECO:0000256" key="4">
    <source>
        <dbReference type="ARBA" id="ARBA00022723"/>
    </source>
</evidence>
<accession>A0A8J0VHH6</accession>
<dbReference type="GO" id="GO:0045739">
    <property type="term" value="P:positive regulation of DNA repair"/>
    <property type="evidence" value="ECO:0007669"/>
    <property type="project" value="UniProtKB-UniRule"/>
</dbReference>
<feature type="coiled-coil region" evidence="15">
    <location>
        <begin position="125"/>
        <end position="189"/>
    </location>
</feature>
<feature type="compositionally biased region" description="Polar residues" evidence="16">
    <location>
        <begin position="512"/>
        <end position="545"/>
    </location>
</feature>
<dbReference type="GO" id="GO:0010212">
    <property type="term" value="P:response to ionizing radiation"/>
    <property type="evidence" value="ECO:0007669"/>
    <property type="project" value="UniProtKB-UniRule"/>
</dbReference>
<dbReference type="KEGG" id="xla:108718197"/>
<dbReference type="GO" id="GO:0006302">
    <property type="term" value="P:double-strand break repair"/>
    <property type="evidence" value="ECO:0000318"/>
    <property type="project" value="GO_Central"/>
</dbReference>
<dbReference type="InterPro" id="IPR013083">
    <property type="entry name" value="Znf_RING/FYVE/PHD"/>
</dbReference>
<dbReference type="GO" id="GO:0031491">
    <property type="term" value="F:nucleosome binding"/>
    <property type="evidence" value="ECO:0000318"/>
    <property type="project" value="GO_Central"/>
</dbReference>
<comment type="caution">
    <text evidence="14">Lacks conserved residue(s) required for the propagation of feature annotation.</text>
</comment>
<evidence type="ECO:0000256" key="11">
    <source>
        <dbReference type="ARBA" id="ARBA00023242"/>
    </source>
</evidence>
<evidence type="ECO:0000256" key="16">
    <source>
        <dbReference type="SAM" id="MobiDB-lite"/>
    </source>
</evidence>
<evidence type="ECO:0000256" key="9">
    <source>
        <dbReference type="ARBA" id="ARBA00022853"/>
    </source>
</evidence>
<reference evidence="19" key="1">
    <citation type="submission" date="2025-08" db="UniProtKB">
        <authorList>
            <consortium name="RefSeq"/>
        </authorList>
    </citation>
    <scope>IDENTIFICATION</scope>
    <source>
        <strain evidence="19">J_2021</strain>
        <tissue evidence="19">Erythrocytes</tissue>
    </source>
</reference>
<keyword evidence="5 14" id="KW-0227">DNA damage</keyword>
<feature type="short sequence motif" description="UMI motif" evidence="14">
    <location>
        <begin position="151"/>
        <end position="159"/>
    </location>
</feature>
<evidence type="ECO:0000256" key="7">
    <source>
        <dbReference type="ARBA" id="ARBA00022786"/>
    </source>
</evidence>
<evidence type="ECO:0000256" key="3">
    <source>
        <dbReference type="ARBA" id="ARBA00022679"/>
    </source>
</evidence>
<dbReference type="OrthoDB" id="426657at2759"/>
<dbReference type="CTD" id="108718197"/>
<dbReference type="CDD" id="cd21952">
    <property type="entry name" value="MIU2_RNF168"/>
    <property type="match status" value="1"/>
</dbReference>
<feature type="compositionally biased region" description="Basic and acidic residues" evidence="16">
    <location>
        <begin position="449"/>
        <end position="465"/>
    </location>
</feature>
<dbReference type="InterPro" id="IPR018957">
    <property type="entry name" value="Znf_C3HC4_RING-type"/>
</dbReference>
<dbReference type="PROSITE" id="PS50089">
    <property type="entry name" value="ZF_RING_2"/>
    <property type="match status" value="1"/>
</dbReference>
<keyword evidence="11 14" id="KW-0539">Nucleus</keyword>
<dbReference type="PANTHER" id="PTHR23328:SF1">
    <property type="entry name" value="E3 UBIQUITIN-PROTEIN LIGASE RNF168"/>
    <property type="match status" value="1"/>
</dbReference>
<evidence type="ECO:0000256" key="6">
    <source>
        <dbReference type="ARBA" id="ARBA00022771"/>
    </source>
</evidence>
<proteinExistence type="inferred from homology"/>
<dbReference type="GO" id="GO:0042393">
    <property type="term" value="F:histone binding"/>
    <property type="evidence" value="ECO:0007669"/>
    <property type="project" value="UniProtKB-UniRule"/>
</dbReference>
<feature type="domain" description="RING-type" evidence="17">
    <location>
        <begin position="24"/>
        <end position="63"/>
    </location>
</feature>
<feature type="region of interest" description="Disordered" evidence="16">
    <location>
        <begin position="238"/>
        <end position="258"/>
    </location>
</feature>
<evidence type="ECO:0000256" key="13">
    <source>
        <dbReference type="ARBA" id="ARBA00079844"/>
    </source>
</evidence>
<dbReference type="GO" id="GO:0006325">
    <property type="term" value="P:chromatin organization"/>
    <property type="evidence" value="ECO:0007669"/>
    <property type="project" value="UniProtKB-KW"/>
</dbReference>
<keyword evidence="9 14" id="KW-0156">Chromatin regulator</keyword>
<dbReference type="EC" id="2.3.2.27" evidence="2"/>
<dbReference type="GO" id="GO:0008270">
    <property type="term" value="F:zinc ion binding"/>
    <property type="evidence" value="ECO:0007669"/>
    <property type="project" value="UniProtKB-KW"/>
</dbReference>
<feature type="short sequence motif" description="LR motif 1" evidence="14">
    <location>
        <begin position="118"/>
        <end position="136"/>
    </location>
</feature>
<comment type="domain">
    <text evidence="14">The MIU motif (motif interacting with ubiquitin) mediates the interaction with both 'Lys-48'- and 'Lys-63'-linked ubiquitin chains. The UMI motif mediates interaction with ubiquitin with a preference for 'Lys-63'-linked ubiquitin. The specificity for different types of ubiquitin is mediated by juxtaposition of ubiquitin-binding motifs (MIU and UMI motifs) with LR motifs (LRMs).</text>
</comment>
<comment type="similarity">
    <text evidence="14">Belongs to the RNF168 family.</text>
</comment>
<keyword evidence="10 14" id="KW-0234">DNA repair</keyword>
<keyword evidence="8 14" id="KW-0862">Zinc</keyword>
<dbReference type="GO" id="GO:0000151">
    <property type="term" value="C:ubiquitin ligase complex"/>
    <property type="evidence" value="ECO:0007669"/>
    <property type="project" value="UniProtKB-UniRule"/>
</dbReference>
<dbReference type="SUPFAM" id="SSF57850">
    <property type="entry name" value="RING/U-box"/>
    <property type="match status" value="1"/>
</dbReference>
<organism evidence="18 19">
    <name type="scientific">Xenopus laevis</name>
    <name type="common">African clawed frog</name>
    <dbReference type="NCBI Taxonomy" id="8355"/>
    <lineage>
        <taxon>Eukaryota</taxon>
        <taxon>Metazoa</taxon>
        <taxon>Chordata</taxon>
        <taxon>Craniata</taxon>
        <taxon>Vertebrata</taxon>
        <taxon>Euteleostomi</taxon>
        <taxon>Amphibia</taxon>
        <taxon>Batrachia</taxon>
        <taxon>Anura</taxon>
        <taxon>Pipoidea</taxon>
        <taxon>Pipidae</taxon>
        <taxon>Xenopodinae</taxon>
        <taxon>Xenopus</taxon>
        <taxon>Xenopus</taxon>
    </lineage>
</organism>
<evidence type="ECO:0000259" key="17">
    <source>
        <dbReference type="PROSITE" id="PS50089"/>
    </source>
</evidence>
<evidence type="ECO:0000256" key="5">
    <source>
        <dbReference type="ARBA" id="ARBA00022763"/>
    </source>
</evidence>
<keyword evidence="18" id="KW-1185">Reference proteome</keyword>
<evidence type="ECO:0000256" key="12">
    <source>
        <dbReference type="ARBA" id="ARBA00077266"/>
    </source>
</evidence>
<comment type="subcellular location">
    <subcellularLocation>
        <location evidence="14">Nucleus</location>
    </subcellularLocation>
    <text evidence="14">Localizes to double-strand breaks (DSBs) sites of DNA damage.</text>
</comment>
<evidence type="ECO:0000256" key="1">
    <source>
        <dbReference type="ARBA" id="ARBA00000900"/>
    </source>
</evidence>
<sequence>MAERPGSRMTKEQKLPLPWSECICPICQEILLEPVTLPCKHTLCNPCFQMTVEKTSLCCPFCRKRVSTWARHHSRTLVNKELWEIIQKQHPNECRRRASGQDSDDLADELTYCPAPLLCKPGEIRQEYESEVNKIEAERFAQEEAERKASEDYIQKLLAEEAAEEHLNAEAVQREMEEQLKRDEELARLLSVGLDVSNASCTSVSPVTSKKAVVSKPSRKVKNKQRVSGDIERFLSPKPQRAKAVVGTDESRDSDNSDSCILMDADEKPELSTQCPFTSLIQEKCVDLQMPCFTDCYKVDSDAASLQDSRSKRSQDCNGTYSCSDIIDMEVSMTMKKQRNTAELSPERAYCSPEKAIESNAMICSTPTHLGMTGTPKRKSEDCYLDLEVRAGSYRKVKKKKLSLTEDCPVPSVHAGKFIELEENLYERLRQEEQDRLFALQLQSQLDKEVKQVNRGKGSPDEYPLRPKRGSHLQECQDSPFPPREQMPVQDKGRNTQSGHSPDENKKPCRKNSITSPQVRQSRAVNNTEGSSDGINVLKPSNKQPTILDLFQRSTGK</sequence>
<keyword evidence="6 14" id="KW-0863">Zinc-finger</keyword>
<dbReference type="CDD" id="cd16550">
    <property type="entry name" value="RING-HC_RNF168"/>
    <property type="match status" value="1"/>
</dbReference>
<dbReference type="Pfam" id="PF00097">
    <property type="entry name" value="zf-C3HC4"/>
    <property type="match status" value="1"/>
</dbReference>
<dbReference type="AGR" id="Xenbase:XB-GENE-17334964"/>
<dbReference type="RefSeq" id="XP_018121371.1">
    <property type="nucleotide sequence ID" value="XM_018265882.2"/>
</dbReference>
<evidence type="ECO:0000256" key="14">
    <source>
        <dbReference type="HAMAP-Rule" id="MF_03066"/>
    </source>
</evidence>
<keyword evidence="4 14" id="KW-0479">Metal-binding</keyword>
<dbReference type="GO" id="GO:0016567">
    <property type="term" value="P:protein ubiquitination"/>
    <property type="evidence" value="ECO:0007669"/>
    <property type="project" value="UniProtKB-UniRule"/>
</dbReference>
<keyword evidence="3 14" id="KW-0808">Transferase</keyword>
<evidence type="ECO:0000256" key="2">
    <source>
        <dbReference type="ARBA" id="ARBA00012483"/>
    </source>
</evidence>
<dbReference type="InterPro" id="IPR001841">
    <property type="entry name" value="Znf_RING"/>
</dbReference>
<dbReference type="Proteomes" id="UP000186698">
    <property type="component" value="Chromosome 5S"/>
</dbReference>
<dbReference type="GO" id="GO:0004842">
    <property type="term" value="F:ubiquitin-protein transferase activity"/>
    <property type="evidence" value="ECO:0000318"/>
    <property type="project" value="GO_Central"/>
</dbReference>
<dbReference type="CDD" id="cd22265">
    <property type="entry name" value="UDM1_RNF168"/>
    <property type="match status" value="1"/>
</dbReference>
<evidence type="ECO:0000313" key="20">
    <source>
        <dbReference type="Xenbase" id="XB-GENE-17334964"/>
    </source>
</evidence>
<protein>
    <recommendedName>
        <fullName evidence="2">RING-type E3 ubiquitin transferase</fullName>
        <ecNumber evidence="2">2.3.2.27</ecNumber>
    </recommendedName>
    <alternativeName>
        <fullName evidence="12 13">RING-type E3 ubiquitin transferase RNF168</fullName>
    </alternativeName>
</protein>
<feature type="short sequence motif" description="LR motif 2" evidence="14">
    <location>
        <begin position="455"/>
        <end position="466"/>
    </location>
</feature>
<dbReference type="SMART" id="SM00184">
    <property type="entry name" value="RING"/>
    <property type="match status" value="1"/>
</dbReference>
<gene>
    <name evidence="19 20" type="primary">rnf168.S</name>
    <name evidence="14" type="synonym">RNF168</name>
</gene>
<dbReference type="Gene3D" id="3.30.40.10">
    <property type="entry name" value="Zinc/RING finger domain, C3HC4 (zinc finger)"/>
    <property type="match status" value="1"/>
</dbReference>
<evidence type="ECO:0000256" key="8">
    <source>
        <dbReference type="ARBA" id="ARBA00022833"/>
    </source>
</evidence>
<dbReference type="GO" id="GO:0043130">
    <property type="term" value="F:ubiquitin binding"/>
    <property type="evidence" value="ECO:0007669"/>
    <property type="project" value="UniProtKB-UniRule"/>
</dbReference>
<dbReference type="InterPro" id="IPR051657">
    <property type="entry name" value="RNF168/RNF169_E3_ubiq-ligase"/>
</dbReference>
<dbReference type="InterPro" id="IPR034725">
    <property type="entry name" value="RNF168"/>
</dbReference>
<dbReference type="HAMAP" id="MF_03066">
    <property type="entry name" value="RNF168"/>
    <property type="match status" value="1"/>
</dbReference>
<dbReference type="Xenbase" id="XB-GENE-17334964">
    <property type="gene designation" value="rnf168.S"/>
</dbReference>
<dbReference type="AlphaFoldDB" id="A0A8J0VHH6"/>
<name>A0A8J0VHH6_XENLA</name>